<protein>
    <submittedName>
        <fullName evidence="3">Glycosyltransferase family 4 protein</fullName>
    </submittedName>
</protein>
<dbReference type="InterPro" id="IPR050194">
    <property type="entry name" value="Glycosyltransferase_grp1"/>
</dbReference>
<dbReference type="EMBL" id="JADWDC010000041">
    <property type="protein sequence ID" value="MCC0178364.1"/>
    <property type="molecule type" value="Genomic_DNA"/>
</dbReference>
<evidence type="ECO:0000313" key="4">
    <source>
        <dbReference type="Proteomes" id="UP000729733"/>
    </source>
</evidence>
<dbReference type="Pfam" id="PF00534">
    <property type="entry name" value="Glycos_transf_1"/>
    <property type="match status" value="1"/>
</dbReference>
<dbReference type="PANTHER" id="PTHR45947">
    <property type="entry name" value="SULFOQUINOVOSYL TRANSFERASE SQD2"/>
    <property type="match status" value="1"/>
</dbReference>
<accession>A0A964FID3</accession>
<organism evidence="3 4">
    <name type="scientific">Waterburya agarophytonicola KI4</name>
    <dbReference type="NCBI Taxonomy" id="2874699"/>
    <lineage>
        <taxon>Bacteria</taxon>
        <taxon>Bacillati</taxon>
        <taxon>Cyanobacteriota</taxon>
        <taxon>Cyanophyceae</taxon>
        <taxon>Pleurocapsales</taxon>
        <taxon>Hyellaceae</taxon>
        <taxon>Waterburya</taxon>
        <taxon>Waterburya agarophytonicola</taxon>
    </lineage>
</organism>
<dbReference type="PANTHER" id="PTHR45947:SF3">
    <property type="entry name" value="SULFOQUINOVOSYL TRANSFERASE SQD2"/>
    <property type="match status" value="1"/>
</dbReference>
<keyword evidence="4" id="KW-1185">Reference proteome</keyword>
<dbReference type="Pfam" id="PF13439">
    <property type="entry name" value="Glyco_transf_4"/>
    <property type="match status" value="1"/>
</dbReference>
<sequence>MFKILLLSTSVGSLGSGQGGGVELTVQNLAQELCRRGHHIKVVAPAGSWLNGVEVITIGGNLQVPVQTQSRDMPIYMPDNGVLANMWEYARQVQLEYDLVVNFAFDWLPFYLTPFFETTIAHFISMGSMTTASDRIMEQVIDQYPGTFGVYTKSQADTFSFGDECEILSSAIDIALYEFNNAPQDCLAWLGRIAPEKALEDAVAAINITDTPLKIFGKIQDEEYWQKICRDFPDAPIEYQGFLDTKKLQKELGQCRGLLMTPRWIEAFGNVAIEALACGVPIIAYRRGGPAEIVQHDRTGFLVEPDSITGLVEAIKQINKLDRAACRRQAESEYSLEALGDRFEAWFQKLVINDHKIQNLTIQS</sequence>
<dbReference type="CDD" id="cd03802">
    <property type="entry name" value="GT4_AviGT4-like"/>
    <property type="match status" value="1"/>
</dbReference>
<evidence type="ECO:0000313" key="3">
    <source>
        <dbReference type="EMBL" id="MCC0178364.1"/>
    </source>
</evidence>
<reference evidence="3" key="1">
    <citation type="journal article" date="2021" name="Antonie Van Leeuwenhoek">
        <title>Draft genome and description of Waterburya agarophytonicola gen. nov. sp. nov. (Pleurocapsales, Cyanobacteria): a seaweed symbiont.</title>
        <authorList>
            <person name="Bonthond G."/>
            <person name="Shalygin S."/>
            <person name="Bayer T."/>
            <person name="Weinberger F."/>
        </authorList>
    </citation>
    <scope>NUCLEOTIDE SEQUENCE</scope>
    <source>
        <strain evidence="3">KI4</strain>
    </source>
</reference>
<feature type="domain" description="Glycosyl transferase family 1" evidence="1">
    <location>
        <begin position="187"/>
        <end position="327"/>
    </location>
</feature>
<dbReference type="RefSeq" id="WP_229641433.1">
    <property type="nucleotide sequence ID" value="NZ_JADWDC010000041.1"/>
</dbReference>
<gene>
    <name evidence="3" type="ORF">I4641_15385</name>
</gene>
<proteinExistence type="predicted"/>
<dbReference type="InterPro" id="IPR028098">
    <property type="entry name" value="Glyco_trans_4-like_N"/>
</dbReference>
<dbReference type="InterPro" id="IPR001296">
    <property type="entry name" value="Glyco_trans_1"/>
</dbReference>
<dbReference type="Gene3D" id="3.40.50.2000">
    <property type="entry name" value="Glycogen Phosphorylase B"/>
    <property type="match status" value="2"/>
</dbReference>
<evidence type="ECO:0000259" key="1">
    <source>
        <dbReference type="Pfam" id="PF00534"/>
    </source>
</evidence>
<name>A0A964FID3_9CYAN</name>
<dbReference type="Proteomes" id="UP000729733">
    <property type="component" value="Unassembled WGS sequence"/>
</dbReference>
<dbReference type="GO" id="GO:0016757">
    <property type="term" value="F:glycosyltransferase activity"/>
    <property type="evidence" value="ECO:0007669"/>
    <property type="project" value="InterPro"/>
</dbReference>
<dbReference type="SUPFAM" id="SSF53756">
    <property type="entry name" value="UDP-Glycosyltransferase/glycogen phosphorylase"/>
    <property type="match status" value="1"/>
</dbReference>
<dbReference type="AlphaFoldDB" id="A0A964FID3"/>
<evidence type="ECO:0000259" key="2">
    <source>
        <dbReference type="Pfam" id="PF13439"/>
    </source>
</evidence>
<feature type="domain" description="Glycosyltransferase subfamily 4-like N-terminal" evidence="2">
    <location>
        <begin position="20"/>
        <end position="111"/>
    </location>
</feature>
<comment type="caution">
    <text evidence="3">The sequence shown here is derived from an EMBL/GenBank/DDBJ whole genome shotgun (WGS) entry which is preliminary data.</text>
</comment>